<evidence type="ECO:0000259" key="6">
    <source>
        <dbReference type="PROSITE" id="PS50110"/>
    </source>
</evidence>
<feature type="domain" description="HTH araC/xylS-type" evidence="5">
    <location>
        <begin position="417"/>
        <end position="515"/>
    </location>
</feature>
<evidence type="ECO:0000256" key="2">
    <source>
        <dbReference type="ARBA" id="ARBA00023125"/>
    </source>
</evidence>
<feature type="modified residue" description="4-aspartylphosphate" evidence="4">
    <location>
        <position position="54"/>
    </location>
</feature>
<dbReference type="InterPro" id="IPR011006">
    <property type="entry name" value="CheY-like_superfamily"/>
</dbReference>
<dbReference type="PANTHER" id="PTHR43280:SF10">
    <property type="entry name" value="REGULATORY PROTEIN POCR"/>
    <property type="match status" value="1"/>
</dbReference>
<keyword evidence="2" id="KW-0238">DNA-binding</keyword>
<evidence type="ECO:0000313" key="8">
    <source>
        <dbReference type="Proteomes" id="UP000673394"/>
    </source>
</evidence>
<dbReference type="Proteomes" id="UP000673394">
    <property type="component" value="Unassembled WGS sequence"/>
</dbReference>
<organism evidence="7 8">
    <name type="scientific">Paenibacillus lignilyticus</name>
    <dbReference type="NCBI Taxonomy" id="1172615"/>
    <lineage>
        <taxon>Bacteria</taxon>
        <taxon>Bacillati</taxon>
        <taxon>Bacillota</taxon>
        <taxon>Bacilli</taxon>
        <taxon>Bacillales</taxon>
        <taxon>Paenibacillaceae</taxon>
        <taxon>Paenibacillus</taxon>
    </lineage>
</organism>
<dbReference type="SUPFAM" id="SSF52172">
    <property type="entry name" value="CheY-like"/>
    <property type="match status" value="1"/>
</dbReference>
<dbReference type="InterPro" id="IPR018062">
    <property type="entry name" value="HTH_AraC-typ_CS"/>
</dbReference>
<dbReference type="PROSITE" id="PS50110">
    <property type="entry name" value="RESPONSE_REGULATORY"/>
    <property type="match status" value="1"/>
</dbReference>
<keyword evidence="3" id="KW-0804">Transcription</keyword>
<dbReference type="InterPro" id="IPR018060">
    <property type="entry name" value="HTH_AraC"/>
</dbReference>
<evidence type="ECO:0000256" key="1">
    <source>
        <dbReference type="ARBA" id="ARBA00023015"/>
    </source>
</evidence>
<evidence type="ECO:0000313" key="7">
    <source>
        <dbReference type="EMBL" id="MBP3962923.1"/>
    </source>
</evidence>
<sequence>MFKMLIVDDEQFEREGVKFLIDKYGLQLEIHEADSGESALAFMKQNHVDILFTDIRMKGMDGLQLAAAVRELAIPVKVIFMSAYGDFEYAQKAIDVNAIRYILKPVQVNEFLKVISQVIHMCEKEKQEEERQKQLEEAYGQGIIRHEKQRLVSQLIHGENNDQHESFEVHAPIPMFNGSKPLRMVILDSRSRVFDLSDLDLESMISECVQRQHEGFNLNEYQSMLFMEVMEGDTTADIEAIGNRIIQQFKEKYATDLFAAFSGPIDNIGSLRAVYNEIESMLESKFFYDKGAVLIAESAWLDGHSSDSVEEKMSEIARDVERKDFQSARMQFEKLHELLKAGKQISSIYLKYSCMEILKMMFDYAPKKNTEQFKKNLEQIYKSNKLSELCMLMISTLESCETTDGQTADSNNRKVTDSILRTIHMEYKRDLSVEELAESVYLSPNYLSHLFKKQVGVSIIKYITSTRMKKAKELLAETNKKVADISEETGYSNMAYFCSLFKSHFGMTPTQYREELGI</sequence>
<dbReference type="InterPro" id="IPR009057">
    <property type="entry name" value="Homeodomain-like_sf"/>
</dbReference>
<comment type="caution">
    <text evidence="7">The sequence shown here is derived from an EMBL/GenBank/DDBJ whole genome shotgun (WGS) entry which is preliminary data.</text>
</comment>
<protein>
    <submittedName>
        <fullName evidence="7">Response regulator</fullName>
    </submittedName>
</protein>
<keyword evidence="4" id="KW-0597">Phosphoprotein</keyword>
<dbReference type="Gene3D" id="3.40.50.2300">
    <property type="match status" value="1"/>
</dbReference>
<keyword evidence="1" id="KW-0805">Transcription regulation</keyword>
<dbReference type="PROSITE" id="PS00041">
    <property type="entry name" value="HTH_ARAC_FAMILY_1"/>
    <property type="match status" value="1"/>
</dbReference>
<keyword evidence="8" id="KW-1185">Reference proteome</keyword>
<dbReference type="PRINTS" id="PR00032">
    <property type="entry name" value="HTHARAC"/>
</dbReference>
<dbReference type="Pfam" id="PF00072">
    <property type="entry name" value="Response_reg"/>
    <property type="match status" value="1"/>
</dbReference>
<proteinExistence type="predicted"/>
<dbReference type="PANTHER" id="PTHR43280">
    <property type="entry name" value="ARAC-FAMILY TRANSCRIPTIONAL REGULATOR"/>
    <property type="match status" value="1"/>
</dbReference>
<accession>A0ABS5CCS7</accession>
<dbReference type="SUPFAM" id="SSF46689">
    <property type="entry name" value="Homeodomain-like"/>
    <property type="match status" value="2"/>
</dbReference>
<dbReference type="InterPro" id="IPR001789">
    <property type="entry name" value="Sig_transdc_resp-reg_receiver"/>
</dbReference>
<gene>
    <name evidence="7" type="ORF">I8J30_09445</name>
</gene>
<feature type="domain" description="Response regulatory" evidence="6">
    <location>
        <begin position="3"/>
        <end position="119"/>
    </location>
</feature>
<reference evidence="7 8" key="1">
    <citation type="submission" date="2021-04" db="EMBL/GenBank/DDBJ databases">
        <title>Paenibacillus sp. DLE-14 whole genome sequence.</title>
        <authorList>
            <person name="Ham Y.J."/>
        </authorList>
    </citation>
    <scope>NUCLEOTIDE SEQUENCE [LARGE SCALE GENOMIC DNA]</scope>
    <source>
        <strain evidence="7 8">DLE-14</strain>
    </source>
</reference>
<evidence type="ECO:0000256" key="3">
    <source>
        <dbReference type="ARBA" id="ARBA00023163"/>
    </source>
</evidence>
<dbReference type="Gene3D" id="1.10.10.60">
    <property type="entry name" value="Homeodomain-like"/>
    <property type="match status" value="2"/>
</dbReference>
<dbReference type="SMART" id="SM00342">
    <property type="entry name" value="HTH_ARAC"/>
    <property type="match status" value="1"/>
</dbReference>
<dbReference type="Pfam" id="PF12833">
    <property type="entry name" value="HTH_18"/>
    <property type="match status" value="1"/>
</dbReference>
<evidence type="ECO:0000259" key="5">
    <source>
        <dbReference type="PROSITE" id="PS01124"/>
    </source>
</evidence>
<dbReference type="InterPro" id="IPR020449">
    <property type="entry name" value="Tscrpt_reg_AraC-type_HTH"/>
</dbReference>
<dbReference type="PROSITE" id="PS01124">
    <property type="entry name" value="HTH_ARAC_FAMILY_2"/>
    <property type="match status" value="1"/>
</dbReference>
<name>A0ABS5CCS7_9BACL</name>
<dbReference type="CDD" id="cd17536">
    <property type="entry name" value="REC_YesN-like"/>
    <property type="match status" value="1"/>
</dbReference>
<evidence type="ECO:0000256" key="4">
    <source>
        <dbReference type="PROSITE-ProRule" id="PRU00169"/>
    </source>
</evidence>
<dbReference type="EMBL" id="JAGKSP010000002">
    <property type="protein sequence ID" value="MBP3962923.1"/>
    <property type="molecule type" value="Genomic_DNA"/>
</dbReference>
<dbReference type="SMART" id="SM00448">
    <property type="entry name" value="REC"/>
    <property type="match status" value="1"/>
</dbReference>